<evidence type="ECO:0000256" key="1">
    <source>
        <dbReference type="SAM" id="MobiDB-lite"/>
    </source>
</evidence>
<evidence type="ECO:0008006" key="4">
    <source>
        <dbReference type="Google" id="ProtNLM"/>
    </source>
</evidence>
<accession>A0A919VLJ4</accession>
<dbReference type="EMBL" id="BOQL01000024">
    <property type="protein sequence ID" value="GIM67912.1"/>
    <property type="molecule type" value="Genomic_DNA"/>
</dbReference>
<sequence length="133" mass="14806">MLVLADKAYTSRANRRYLRSCGIKAGIPSKKDQDAHRKAKGSRGRHRAGSHAGYAVAVLRRPRPVRNEIRWAAEPTATRGDECWSGDVRWSRHESARRGRRAVSHHCCLGAPRSHQSCGGRSRIIAAAISGWR</sequence>
<comment type="caution">
    <text evidence="2">The sequence shown here is derived from an EMBL/GenBank/DDBJ whole genome shotgun (WGS) entry which is preliminary data.</text>
</comment>
<protein>
    <recommendedName>
        <fullName evidence="4">DDE family transposase</fullName>
    </recommendedName>
</protein>
<reference evidence="2" key="1">
    <citation type="submission" date="2021-03" db="EMBL/GenBank/DDBJ databases">
        <title>Whole genome shotgun sequence of Actinoplanes auranticolor NBRC 12245.</title>
        <authorList>
            <person name="Komaki H."/>
            <person name="Tamura T."/>
        </authorList>
    </citation>
    <scope>NUCLEOTIDE SEQUENCE</scope>
    <source>
        <strain evidence="2">NBRC 12245</strain>
    </source>
</reference>
<feature type="compositionally biased region" description="Basic residues" evidence="1">
    <location>
        <begin position="37"/>
        <end position="49"/>
    </location>
</feature>
<feature type="region of interest" description="Disordered" evidence="1">
    <location>
        <begin position="28"/>
        <end position="54"/>
    </location>
</feature>
<organism evidence="2 3">
    <name type="scientific">Actinoplanes auranticolor</name>
    <dbReference type="NCBI Taxonomy" id="47988"/>
    <lineage>
        <taxon>Bacteria</taxon>
        <taxon>Bacillati</taxon>
        <taxon>Actinomycetota</taxon>
        <taxon>Actinomycetes</taxon>
        <taxon>Micromonosporales</taxon>
        <taxon>Micromonosporaceae</taxon>
        <taxon>Actinoplanes</taxon>
    </lineage>
</organism>
<dbReference type="AlphaFoldDB" id="A0A919VLJ4"/>
<proteinExistence type="predicted"/>
<keyword evidence="3" id="KW-1185">Reference proteome</keyword>
<gene>
    <name evidence="2" type="ORF">Aau02nite_29360</name>
</gene>
<name>A0A919VLJ4_9ACTN</name>
<evidence type="ECO:0000313" key="2">
    <source>
        <dbReference type="EMBL" id="GIM67912.1"/>
    </source>
</evidence>
<evidence type="ECO:0000313" key="3">
    <source>
        <dbReference type="Proteomes" id="UP000681340"/>
    </source>
</evidence>
<dbReference type="Proteomes" id="UP000681340">
    <property type="component" value="Unassembled WGS sequence"/>
</dbReference>